<dbReference type="AlphaFoldDB" id="A0A392M5X7"/>
<feature type="non-terminal residue" evidence="3">
    <location>
        <position position="1"/>
    </location>
</feature>
<dbReference type="PROSITE" id="PS50011">
    <property type="entry name" value="PROTEIN_KINASE_DOM"/>
    <property type="match status" value="1"/>
</dbReference>
<keyword evidence="3" id="KW-0808">Transferase</keyword>
<gene>
    <name evidence="3" type="ORF">A2U01_0003311</name>
</gene>
<protein>
    <submittedName>
        <fullName evidence="3">Casein kinase I isoform delta-like protein</fullName>
    </submittedName>
</protein>
<proteinExistence type="inferred from homology"/>
<dbReference type="Proteomes" id="UP000265520">
    <property type="component" value="Unassembled WGS sequence"/>
</dbReference>
<keyword evidence="3" id="KW-0418">Kinase</keyword>
<evidence type="ECO:0000259" key="2">
    <source>
        <dbReference type="PROSITE" id="PS50011"/>
    </source>
</evidence>
<dbReference type="EMBL" id="LXQA010003774">
    <property type="protein sequence ID" value="MCH82503.1"/>
    <property type="molecule type" value="Genomic_DNA"/>
</dbReference>
<comment type="caution">
    <text evidence="3">The sequence shown here is derived from an EMBL/GenBank/DDBJ whole genome shotgun (WGS) entry which is preliminary data.</text>
</comment>
<keyword evidence="4" id="KW-1185">Reference proteome</keyword>
<comment type="similarity">
    <text evidence="1">Belongs to the protein kinase superfamily. CK1 Ser/Thr protein kinase family. Casein kinase I subfamily.</text>
</comment>
<dbReference type="GO" id="GO:0004672">
    <property type="term" value="F:protein kinase activity"/>
    <property type="evidence" value="ECO:0007669"/>
    <property type="project" value="InterPro"/>
</dbReference>
<dbReference type="GO" id="GO:0005524">
    <property type="term" value="F:ATP binding"/>
    <property type="evidence" value="ECO:0007669"/>
    <property type="project" value="InterPro"/>
</dbReference>
<accession>A0A392M5X7</accession>
<evidence type="ECO:0000313" key="3">
    <source>
        <dbReference type="EMBL" id="MCH82503.1"/>
    </source>
</evidence>
<name>A0A392M5X7_9FABA</name>
<dbReference type="PANTHER" id="PTHR11909">
    <property type="entry name" value="CASEIN KINASE-RELATED"/>
    <property type="match status" value="1"/>
</dbReference>
<feature type="domain" description="Protein kinase" evidence="2">
    <location>
        <begin position="1"/>
        <end position="175"/>
    </location>
</feature>
<dbReference type="Gene3D" id="1.10.510.10">
    <property type="entry name" value="Transferase(Phosphotransferase) domain 1"/>
    <property type="match status" value="1"/>
</dbReference>
<evidence type="ECO:0000256" key="1">
    <source>
        <dbReference type="ARBA" id="ARBA00005926"/>
    </source>
</evidence>
<evidence type="ECO:0000313" key="4">
    <source>
        <dbReference type="Proteomes" id="UP000265520"/>
    </source>
</evidence>
<organism evidence="3 4">
    <name type="scientific">Trifolium medium</name>
    <dbReference type="NCBI Taxonomy" id="97028"/>
    <lineage>
        <taxon>Eukaryota</taxon>
        <taxon>Viridiplantae</taxon>
        <taxon>Streptophyta</taxon>
        <taxon>Embryophyta</taxon>
        <taxon>Tracheophyta</taxon>
        <taxon>Spermatophyta</taxon>
        <taxon>Magnoliopsida</taxon>
        <taxon>eudicotyledons</taxon>
        <taxon>Gunneridae</taxon>
        <taxon>Pentapetalae</taxon>
        <taxon>rosids</taxon>
        <taxon>fabids</taxon>
        <taxon>Fabales</taxon>
        <taxon>Fabaceae</taxon>
        <taxon>Papilionoideae</taxon>
        <taxon>50 kb inversion clade</taxon>
        <taxon>NPAAA clade</taxon>
        <taxon>Hologalegina</taxon>
        <taxon>IRL clade</taxon>
        <taxon>Trifolieae</taxon>
        <taxon>Trifolium</taxon>
    </lineage>
</organism>
<reference evidence="3 4" key="1">
    <citation type="journal article" date="2018" name="Front. Plant Sci.">
        <title>Red Clover (Trifolium pratense) and Zigzag Clover (T. medium) - A Picture of Genomic Similarities and Differences.</title>
        <authorList>
            <person name="Dluhosova J."/>
            <person name="Istvanek J."/>
            <person name="Nedelnik J."/>
            <person name="Repkova J."/>
        </authorList>
    </citation>
    <scope>NUCLEOTIDE SEQUENCE [LARGE SCALE GENOMIC DNA]</scope>
    <source>
        <strain evidence="4">cv. 10/8</strain>
        <tissue evidence="3">Leaf</tissue>
    </source>
</reference>
<dbReference type="InterPro" id="IPR050235">
    <property type="entry name" value="CK1_Ser-Thr_kinase"/>
</dbReference>
<sequence>PRDKSGQSITFLHLPAREFKHDLPLSLAYIIDYGLGKMYLNHETQKHIRYKKDKNLTGTGRYASVNTHRGNQQSRRDDLESLGYVLLYFLRGRLPWQGMKGETKEKRLNMIGYMKMCTPIEVISLTMYLIGLYRSIHEVDPVLEHRPLNHHNKHTEAVFHFLGSMLRSLSPKHLA</sequence>
<dbReference type="InterPro" id="IPR000719">
    <property type="entry name" value="Prot_kinase_dom"/>
</dbReference>
<dbReference type="InterPro" id="IPR011009">
    <property type="entry name" value="Kinase-like_dom_sf"/>
</dbReference>
<dbReference type="SUPFAM" id="SSF56112">
    <property type="entry name" value="Protein kinase-like (PK-like)"/>
    <property type="match status" value="1"/>
</dbReference>